<evidence type="ECO:0000313" key="3">
    <source>
        <dbReference type="EMBL" id="KPG14410.1"/>
    </source>
</evidence>
<gene>
    <name evidence="3" type="ORF">AN908_07685</name>
    <name evidence="4" type="ORF">AN912_12100</name>
</gene>
<evidence type="ECO:0000313" key="6">
    <source>
        <dbReference type="Proteomes" id="UP000037962"/>
    </source>
</evidence>
<feature type="transmembrane region" description="Helical" evidence="2">
    <location>
        <begin position="54"/>
        <end position="79"/>
    </location>
</feature>
<dbReference type="KEGG" id="miz:BAB75_19045"/>
<dbReference type="Proteomes" id="UP000037962">
    <property type="component" value="Unassembled WGS sequence"/>
</dbReference>
<keyword evidence="2" id="KW-1133">Transmembrane helix</keyword>
<sequence length="233" mass="23919">MGADADEVGQEPTMVSPASLAETGVVDTTEPTAWSDTEDLGEVEPYSHPSRANWLISGVIFAATAALAGLAVGGAYVFLGQDPPDGPSAGSTIATTSAITTTAAAPPLPAAAPTPPPPTPVMLPTRGGIVYVGTQSRRTACEVTPGSVTCNVQFVVSTPIRYGTHANVVTISAVGNFVWGIGDTGQQTYRPLNYGTVYRAFGWTITPTPDGTTFMNDATAHGMTVSVEGVMPF</sequence>
<protein>
    <submittedName>
        <fullName evidence="3">Uncharacterized protein</fullName>
    </submittedName>
</protein>
<feature type="region of interest" description="Disordered" evidence="1">
    <location>
        <begin position="1"/>
        <end position="32"/>
    </location>
</feature>
<reference evidence="5 6" key="1">
    <citation type="submission" date="2015-09" db="EMBL/GenBank/DDBJ databases">
        <title>Genome Sequences of Mycobacterium immunogenum Isolates, Recuperated from a Chloraminated Drinking Water Distribution System Simulator Subjected to Episodes of Nitrification.</title>
        <authorList>
            <person name="Gomez-Alvarez V."/>
            <person name="Revetta R.P."/>
        </authorList>
    </citation>
    <scope>NUCLEOTIDE SEQUENCE [LARGE SCALE GENOMIC DNA]</scope>
    <source>
        <strain evidence="3 5">H008</strain>
        <strain evidence="4 6">H076</strain>
    </source>
</reference>
<organism evidence="3 5">
    <name type="scientific">Mycobacteroides immunogenum</name>
    <dbReference type="NCBI Taxonomy" id="83262"/>
    <lineage>
        <taxon>Bacteria</taxon>
        <taxon>Bacillati</taxon>
        <taxon>Actinomycetota</taxon>
        <taxon>Actinomycetes</taxon>
        <taxon>Mycobacteriales</taxon>
        <taxon>Mycobacteriaceae</taxon>
        <taxon>Mycobacteroides</taxon>
    </lineage>
</organism>
<evidence type="ECO:0000313" key="5">
    <source>
        <dbReference type="Proteomes" id="UP000037843"/>
    </source>
</evidence>
<comment type="caution">
    <text evidence="3">The sequence shown here is derived from an EMBL/GenBank/DDBJ whole genome shotgun (WGS) entry which is preliminary data.</text>
</comment>
<proteinExistence type="predicted"/>
<accession>A0A7V8RXE7</accession>
<evidence type="ECO:0000256" key="2">
    <source>
        <dbReference type="SAM" id="Phobius"/>
    </source>
</evidence>
<evidence type="ECO:0000313" key="4">
    <source>
        <dbReference type="EMBL" id="KPG34082.1"/>
    </source>
</evidence>
<keyword evidence="2" id="KW-0472">Membrane</keyword>
<evidence type="ECO:0000256" key="1">
    <source>
        <dbReference type="SAM" id="MobiDB-lite"/>
    </source>
</evidence>
<dbReference type="EMBL" id="LJFS01000012">
    <property type="protein sequence ID" value="KPG34082.1"/>
    <property type="molecule type" value="Genomic_DNA"/>
</dbReference>
<name>A0A7V8RXE7_9MYCO</name>
<dbReference type="AlphaFoldDB" id="A0A7V8RXE7"/>
<keyword evidence="6" id="KW-1185">Reference proteome</keyword>
<dbReference type="EMBL" id="LJFO01000003">
    <property type="protein sequence ID" value="KPG14410.1"/>
    <property type="molecule type" value="Genomic_DNA"/>
</dbReference>
<keyword evidence="2" id="KW-0812">Transmembrane</keyword>
<dbReference type="Proteomes" id="UP000037843">
    <property type="component" value="Unassembled WGS sequence"/>
</dbReference>